<evidence type="ECO:0000259" key="5">
    <source>
        <dbReference type="PROSITE" id="PS51464"/>
    </source>
</evidence>
<keyword evidence="2 6" id="KW-0238">DNA-binding</keyword>
<dbReference type="InterPro" id="IPR035472">
    <property type="entry name" value="RpiR-like_SIS"/>
</dbReference>
<dbReference type="Gene3D" id="1.10.10.10">
    <property type="entry name" value="Winged helix-like DNA-binding domain superfamily/Winged helix DNA-binding domain"/>
    <property type="match status" value="1"/>
</dbReference>
<keyword evidence="3" id="KW-0804">Transcription</keyword>
<dbReference type="RefSeq" id="WP_343058238.1">
    <property type="nucleotide sequence ID" value="NZ_JACHHG010000004.1"/>
</dbReference>
<dbReference type="InterPro" id="IPR000281">
    <property type="entry name" value="HTH_RpiR"/>
</dbReference>
<dbReference type="EMBL" id="JACHHG010000004">
    <property type="protein sequence ID" value="MBB6097861.1"/>
    <property type="molecule type" value="Genomic_DNA"/>
</dbReference>
<dbReference type="PANTHER" id="PTHR30514:SF9">
    <property type="entry name" value="TRANSCRIPTIONAL REGULATOR"/>
    <property type="match status" value="1"/>
</dbReference>
<dbReference type="InterPro" id="IPR047640">
    <property type="entry name" value="RpiR-like"/>
</dbReference>
<keyword evidence="1" id="KW-0805">Transcription regulation</keyword>
<gene>
    <name evidence="6" type="ORF">HNR42_001284</name>
</gene>
<dbReference type="PROSITE" id="PS51071">
    <property type="entry name" value="HTH_RPIR"/>
    <property type="match status" value="1"/>
</dbReference>
<dbReference type="GO" id="GO:1901135">
    <property type="term" value="P:carbohydrate derivative metabolic process"/>
    <property type="evidence" value="ECO:0007669"/>
    <property type="project" value="InterPro"/>
</dbReference>
<proteinExistence type="predicted"/>
<evidence type="ECO:0000313" key="6">
    <source>
        <dbReference type="EMBL" id="MBB6097861.1"/>
    </source>
</evidence>
<evidence type="ECO:0000259" key="4">
    <source>
        <dbReference type="PROSITE" id="PS51071"/>
    </source>
</evidence>
<dbReference type="GO" id="GO:0003700">
    <property type="term" value="F:DNA-binding transcription factor activity"/>
    <property type="evidence" value="ECO:0007669"/>
    <property type="project" value="InterPro"/>
</dbReference>
<sequence>MTLERSLPAGALSRLRSQLDLLTPALQRAARYVQENPHAVLYQTVTELSEASGCGEASVIRMCRDLGFKGFQDFKLALSADLAAAPSPAGPADSTADLVRHALEGARGALEETRKVLDLAALEDVADAVARAPQVLITGQGASGITALDFGYKLLRLGKPAQAHQDPHLAAMTASVLPAGSVVIGITRSGSTVDTVHVLRIAREAGAFTVAVTHRARSPITQYADRVLSTASPESPLTGGAVSSKIGQLLVLEALYLLLARHLEAAGEAVRRTAEAVVEKSY</sequence>
<dbReference type="GO" id="GO:0097367">
    <property type="term" value="F:carbohydrate derivative binding"/>
    <property type="evidence" value="ECO:0007669"/>
    <property type="project" value="InterPro"/>
</dbReference>
<dbReference type="Pfam" id="PF01380">
    <property type="entry name" value="SIS"/>
    <property type="match status" value="1"/>
</dbReference>
<comment type="caution">
    <text evidence="6">The sequence shown here is derived from an EMBL/GenBank/DDBJ whole genome shotgun (WGS) entry which is preliminary data.</text>
</comment>
<evidence type="ECO:0000256" key="2">
    <source>
        <dbReference type="ARBA" id="ARBA00023125"/>
    </source>
</evidence>
<dbReference type="PANTHER" id="PTHR30514">
    <property type="entry name" value="GLUCOKINASE"/>
    <property type="match status" value="1"/>
</dbReference>
<dbReference type="InterPro" id="IPR001347">
    <property type="entry name" value="SIS_dom"/>
</dbReference>
<evidence type="ECO:0000256" key="1">
    <source>
        <dbReference type="ARBA" id="ARBA00023015"/>
    </source>
</evidence>
<evidence type="ECO:0000313" key="7">
    <source>
        <dbReference type="Proteomes" id="UP000569951"/>
    </source>
</evidence>
<dbReference type="InterPro" id="IPR009057">
    <property type="entry name" value="Homeodomain-like_sf"/>
</dbReference>
<dbReference type="AlphaFoldDB" id="A0A841HWF6"/>
<dbReference type="SUPFAM" id="SSF53697">
    <property type="entry name" value="SIS domain"/>
    <property type="match status" value="1"/>
</dbReference>
<dbReference type="InterPro" id="IPR036388">
    <property type="entry name" value="WH-like_DNA-bd_sf"/>
</dbReference>
<accession>A0A841HWF6</accession>
<dbReference type="CDD" id="cd05013">
    <property type="entry name" value="SIS_RpiR"/>
    <property type="match status" value="1"/>
</dbReference>
<dbReference type="Pfam" id="PF01418">
    <property type="entry name" value="HTH_6"/>
    <property type="match status" value="1"/>
</dbReference>
<reference evidence="6 7" key="1">
    <citation type="submission" date="2020-08" db="EMBL/GenBank/DDBJ databases">
        <title>Genomic Encyclopedia of Type Strains, Phase IV (KMG-IV): sequencing the most valuable type-strain genomes for metagenomic binning, comparative biology and taxonomic classification.</title>
        <authorList>
            <person name="Goeker M."/>
        </authorList>
    </citation>
    <scope>NUCLEOTIDE SEQUENCE [LARGE SCALE GENOMIC DNA]</scope>
    <source>
        <strain evidence="6 7">DSM 21458</strain>
    </source>
</reference>
<dbReference type="SUPFAM" id="SSF46689">
    <property type="entry name" value="Homeodomain-like"/>
    <property type="match status" value="1"/>
</dbReference>
<dbReference type="GO" id="GO:0003677">
    <property type="term" value="F:DNA binding"/>
    <property type="evidence" value="ECO:0007669"/>
    <property type="project" value="UniProtKB-KW"/>
</dbReference>
<feature type="domain" description="HTH rpiR-type" evidence="4">
    <location>
        <begin position="9"/>
        <end position="85"/>
    </location>
</feature>
<dbReference type="Proteomes" id="UP000569951">
    <property type="component" value="Unassembled WGS sequence"/>
</dbReference>
<organism evidence="6 7">
    <name type="scientific">Deinobacterium chartae</name>
    <dbReference type="NCBI Taxonomy" id="521158"/>
    <lineage>
        <taxon>Bacteria</taxon>
        <taxon>Thermotogati</taxon>
        <taxon>Deinococcota</taxon>
        <taxon>Deinococci</taxon>
        <taxon>Deinococcales</taxon>
        <taxon>Deinococcaceae</taxon>
        <taxon>Deinobacterium</taxon>
    </lineage>
</organism>
<dbReference type="InterPro" id="IPR046348">
    <property type="entry name" value="SIS_dom_sf"/>
</dbReference>
<keyword evidence="7" id="KW-1185">Reference proteome</keyword>
<evidence type="ECO:0000256" key="3">
    <source>
        <dbReference type="ARBA" id="ARBA00023163"/>
    </source>
</evidence>
<name>A0A841HWF6_9DEIO</name>
<protein>
    <submittedName>
        <fullName evidence="6">DNA-binding MurR/RpiR family transcriptional regulator</fullName>
    </submittedName>
</protein>
<dbReference type="Gene3D" id="3.40.50.10490">
    <property type="entry name" value="Glucose-6-phosphate isomerase like protein, domain 1"/>
    <property type="match status" value="1"/>
</dbReference>
<feature type="domain" description="SIS" evidence="5">
    <location>
        <begin position="125"/>
        <end position="265"/>
    </location>
</feature>
<dbReference type="PROSITE" id="PS51464">
    <property type="entry name" value="SIS"/>
    <property type="match status" value="1"/>
</dbReference>